<dbReference type="Pfam" id="PF19601">
    <property type="entry name" value="DUF6106"/>
    <property type="match status" value="1"/>
</dbReference>
<feature type="transmembrane region" description="Helical" evidence="1">
    <location>
        <begin position="24"/>
        <end position="53"/>
    </location>
</feature>
<proteinExistence type="predicted"/>
<keyword evidence="1" id="KW-0472">Membrane</keyword>
<dbReference type="InterPro" id="IPR046088">
    <property type="entry name" value="DUF6106"/>
</dbReference>
<gene>
    <name evidence="2" type="ORF">ACJDUH_10375</name>
</gene>
<evidence type="ECO:0000313" key="2">
    <source>
        <dbReference type="EMBL" id="MFL0268513.1"/>
    </source>
</evidence>
<comment type="caution">
    <text evidence="2">The sequence shown here is derived from an EMBL/GenBank/DDBJ whole genome shotgun (WGS) entry which is preliminary data.</text>
</comment>
<dbReference type="Proteomes" id="UP001623661">
    <property type="component" value="Unassembled WGS sequence"/>
</dbReference>
<evidence type="ECO:0000313" key="3">
    <source>
        <dbReference type="Proteomes" id="UP001623661"/>
    </source>
</evidence>
<keyword evidence="1" id="KW-0812">Transmembrane</keyword>
<name>A0ABW8TTG3_9CLOT</name>
<protein>
    <submittedName>
        <fullName evidence="2">DUF6106 family protein</fullName>
    </submittedName>
</protein>
<reference evidence="2 3" key="1">
    <citation type="submission" date="2024-11" db="EMBL/GenBank/DDBJ databases">
        <authorList>
            <person name="Heng Y.C."/>
            <person name="Lim A.C.H."/>
            <person name="Lee J.K.Y."/>
            <person name="Kittelmann S."/>
        </authorList>
    </citation>
    <scope>NUCLEOTIDE SEQUENCE [LARGE SCALE GENOMIC DNA]</scope>
    <source>
        <strain evidence="2 3">WILCCON 0202</strain>
    </source>
</reference>
<dbReference type="RefSeq" id="WP_406765142.1">
    <property type="nucleotide sequence ID" value="NZ_JBJHZY010000002.1"/>
</dbReference>
<organism evidence="2 3">
    <name type="scientific">Candidatus Clostridium radicumherbarum</name>
    <dbReference type="NCBI Taxonomy" id="3381662"/>
    <lineage>
        <taxon>Bacteria</taxon>
        <taxon>Bacillati</taxon>
        <taxon>Bacillota</taxon>
        <taxon>Clostridia</taxon>
        <taxon>Eubacteriales</taxon>
        <taxon>Clostridiaceae</taxon>
        <taxon>Clostridium</taxon>
    </lineage>
</organism>
<sequence>MDNFYEQLAATYKTGTYKLLNACVYFFGALAVISMAVIPVFILSLLIAIACFFGKKKLYVEYEYAFTNGEIDIDKIVEMKKRKRVMNFQIKEVELLAPENSYYVKDFLNVPNDIVSCYPKTTDKDIYVAMITGGNKRVKLRFTPDEEFLSLCFKYNPRAVKKS</sequence>
<evidence type="ECO:0000256" key="1">
    <source>
        <dbReference type="SAM" id="Phobius"/>
    </source>
</evidence>
<keyword evidence="3" id="KW-1185">Reference proteome</keyword>
<accession>A0ABW8TTG3</accession>
<keyword evidence="1" id="KW-1133">Transmembrane helix</keyword>
<dbReference type="EMBL" id="JBJHZY010000002">
    <property type="protein sequence ID" value="MFL0268513.1"/>
    <property type="molecule type" value="Genomic_DNA"/>
</dbReference>